<reference evidence="7 8" key="1">
    <citation type="journal article" date="2023" name="Arcadia Sci">
        <title>De novo assembly of a long-read Amblyomma americanum tick genome.</title>
        <authorList>
            <person name="Chou S."/>
            <person name="Poskanzer K.E."/>
            <person name="Rollins M."/>
            <person name="Thuy-Boun P.S."/>
        </authorList>
    </citation>
    <scope>NUCLEOTIDE SEQUENCE [LARGE SCALE GENOMIC DNA]</scope>
    <source>
        <strain evidence="7">F_SG_1</strain>
        <tissue evidence="7">Salivary glands</tissue>
    </source>
</reference>
<comment type="subcellular location">
    <subcellularLocation>
        <location evidence="1">Membrane</location>
    </subcellularLocation>
</comment>
<evidence type="ECO:0000256" key="4">
    <source>
        <dbReference type="ARBA" id="ARBA00023136"/>
    </source>
</evidence>
<evidence type="ECO:0000256" key="5">
    <source>
        <dbReference type="SAM" id="MobiDB-lite"/>
    </source>
</evidence>
<evidence type="ECO:0000256" key="3">
    <source>
        <dbReference type="ARBA" id="ARBA00022989"/>
    </source>
</evidence>
<dbReference type="InterPro" id="IPR028082">
    <property type="entry name" value="Peripla_BP_I"/>
</dbReference>
<keyword evidence="4" id="KW-0472">Membrane</keyword>
<evidence type="ECO:0000313" key="8">
    <source>
        <dbReference type="Proteomes" id="UP001321473"/>
    </source>
</evidence>
<dbReference type="Gene3D" id="3.40.50.2300">
    <property type="match status" value="1"/>
</dbReference>
<evidence type="ECO:0000256" key="2">
    <source>
        <dbReference type="ARBA" id="ARBA00022692"/>
    </source>
</evidence>
<keyword evidence="2" id="KW-0812">Transmembrane</keyword>
<protein>
    <recommendedName>
        <fullName evidence="6">Receptor ligand binding region domain-containing protein</fullName>
    </recommendedName>
</protein>
<name>A0AAQ4FAB7_AMBAM</name>
<feature type="domain" description="Receptor ligand binding region" evidence="6">
    <location>
        <begin position="175"/>
        <end position="252"/>
    </location>
</feature>
<dbReference type="SUPFAM" id="SSF53822">
    <property type="entry name" value="Periplasmic binding protein-like I"/>
    <property type="match status" value="1"/>
</dbReference>
<organism evidence="7 8">
    <name type="scientific">Amblyomma americanum</name>
    <name type="common">Lone star tick</name>
    <dbReference type="NCBI Taxonomy" id="6943"/>
    <lineage>
        <taxon>Eukaryota</taxon>
        <taxon>Metazoa</taxon>
        <taxon>Ecdysozoa</taxon>
        <taxon>Arthropoda</taxon>
        <taxon>Chelicerata</taxon>
        <taxon>Arachnida</taxon>
        <taxon>Acari</taxon>
        <taxon>Parasitiformes</taxon>
        <taxon>Ixodida</taxon>
        <taxon>Ixodoidea</taxon>
        <taxon>Ixodidae</taxon>
        <taxon>Amblyomminae</taxon>
        <taxon>Amblyomma</taxon>
    </lineage>
</organism>
<comment type="caution">
    <text evidence="7">The sequence shown here is derived from an EMBL/GenBank/DDBJ whole genome shotgun (WGS) entry which is preliminary data.</text>
</comment>
<gene>
    <name evidence="7" type="ORF">V5799_009484</name>
</gene>
<keyword evidence="3" id="KW-1133">Transmembrane helix</keyword>
<keyword evidence="8" id="KW-1185">Reference proteome</keyword>
<feature type="compositionally biased region" description="Polar residues" evidence="5">
    <location>
        <begin position="92"/>
        <end position="113"/>
    </location>
</feature>
<sequence>MEVEDRLHMMCSGVLQVAAVMGPGGGVPVAQWLLVPLLLHVLASSLAPPVLCTEPTPSSLPLLPPTSASPASAPDTARTAGPPPNDPEQRPTDSAAQPTSSAARSGTNGSTEGNVLLKKDEAEASRQPVPAVTAGPAEVTETSSTSEPPRKPLVVAYLSNVAGTDNVRRQGLIVSGAMTYAVDMVNKERRIPGYEMRMLYRDTRGEMLQGTRSVLECWRNGAIAFFGPEDSCYVEAAVASSLNLPMISYFSSLQFHFFQFSSMQFHFLQFSSLQFHSLQFSSLQFHFLQFGSLQFHFPLVQFPPLQLLQVYFLCFSSL</sequence>
<feature type="region of interest" description="Disordered" evidence="5">
    <location>
        <begin position="61"/>
        <end position="150"/>
    </location>
</feature>
<dbReference type="Proteomes" id="UP001321473">
    <property type="component" value="Unassembled WGS sequence"/>
</dbReference>
<accession>A0AAQ4FAB7</accession>
<dbReference type="GO" id="GO:0016020">
    <property type="term" value="C:membrane"/>
    <property type="evidence" value="ECO:0007669"/>
    <property type="project" value="UniProtKB-SubCell"/>
</dbReference>
<proteinExistence type="predicted"/>
<evidence type="ECO:0000313" key="7">
    <source>
        <dbReference type="EMBL" id="KAK8784154.1"/>
    </source>
</evidence>
<evidence type="ECO:0000256" key="1">
    <source>
        <dbReference type="ARBA" id="ARBA00004370"/>
    </source>
</evidence>
<dbReference type="AlphaFoldDB" id="A0AAQ4FAB7"/>
<evidence type="ECO:0000259" key="6">
    <source>
        <dbReference type="Pfam" id="PF01094"/>
    </source>
</evidence>
<dbReference type="EMBL" id="JARKHS020004804">
    <property type="protein sequence ID" value="KAK8784154.1"/>
    <property type="molecule type" value="Genomic_DNA"/>
</dbReference>
<feature type="compositionally biased region" description="Low complexity" evidence="5">
    <location>
        <begin position="61"/>
        <end position="80"/>
    </location>
</feature>
<dbReference type="Pfam" id="PF01094">
    <property type="entry name" value="ANF_receptor"/>
    <property type="match status" value="1"/>
</dbReference>
<dbReference type="InterPro" id="IPR001828">
    <property type="entry name" value="ANF_lig-bd_rcpt"/>
</dbReference>